<dbReference type="PROSITE" id="PS00868">
    <property type="entry name" value="CYS_MET_METAB_PP"/>
    <property type="match status" value="1"/>
</dbReference>
<sequence length="438" mass="47210">MRAETIAIHGGFDGDPATKAIAVPIYQTVAYEFDSADHGAALFNLEAEGYRYSRIANPTTSVLERRIAALEGGVGALCVASGQAALHYAFANLADAGGNIVSTPTLYGTTHTLLQHVLPRQGVTARFAPTDAPQDIAEAIDENTRAVFCESVGNPAGNICDIAAFAESAHARGIPLIVDNTVPTPILLRPIEHGADIVVHSLTKFIGGHGTTLGGAIVDSGRFPWAKHPTRFPMFNEPDESYHGLVYVERFGDSAYLERARSVYLRTTGAVMAPFSAFLLLQGLETLALRVERHVENARKVAEFLHQDRRIAWVNYAGFPDNAYYDRVKKYLGGRAPSVLTFGVEGGFERTKTFYDSLKLLKRLVNIGDAKSLATHPASTTHRQMSLEGLKRAGVSPDLIRLSVGLEHYEDIIEDLDQALSVSAPAGQEGGPESAAAK</sequence>
<evidence type="ECO:0000313" key="7">
    <source>
        <dbReference type="EMBL" id="ARN81245.1"/>
    </source>
</evidence>
<dbReference type="RefSeq" id="WP_085771337.1">
    <property type="nucleotide sequence ID" value="NZ_AP027149.1"/>
</dbReference>
<dbReference type="SUPFAM" id="SSF53383">
    <property type="entry name" value="PLP-dependent transferases"/>
    <property type="match status" value="1"/>
</dbReference>
<dbReference type="InterPro" id="IPR015424">
    <property type="entry name" value="PyrdxlP-dep_Trfase"/>
</dbReference>
<name>A0A1W6MUJ1_9HYPH</name>
<feature type="modified residue" description="N6-(pyridoxal phosphate)lysine" evidence="5">
    <location>
        <position position="204"/>
    </location>
</feature>
<dbReference type="EMBL" id="CP019948">
    <property type="protein sequence ID" value="ARN81245.1"/>
    <property type="molecule type" value="Genomic_DNA"/>
</dbReference>
<evidence type="ECO:0000256" key="3">
    <source>
        <dbReference type="ARBA" id="ARBA00022679"/>
    </source>
</evidence>
<dbReference type="PANTHER" id="PTHR43797:SF2">
    <property type="entry name" value="HOMOCYSTEINE_CYSTEINE SYNTHASE"/>
    <property type="match status" value="1"/>
</dbReference>
<comment type="similarity">
    <text evidence="2 6">Belongs to the trans-sulfuration enzymes family.</text>
</comment>
<dbReference type="GO" id="GO:0030170">
    <property type="term" value="F:pyridoxal phosphate binding"/>
    <property type="evidence" value="ECO:0007669"/>
    <property type="project" value="InterPro"/>
</dbReference>
<dbReference type="GO" id="GO:0004124">
    <property type="term" value="F:cysteine synthase activity"/>
    <property type="evidence" value="ECO:0007669"/>
    <property type="project" value="TreeGrafter"/>
</dbReference>
<dbReference type="STRING" id="655015.B1812_09295"/>
<proteinExistence type="inferred from homology"/>
<keyword evidence="3 7" id="KW-0808">Transferase</keyword>
<evidence type="ECO:0000256" key="5">
    <source>
        <dbReference type="PIRSR" id="PIRSR001434-2"/>
    </source>
</evidence>
<gene>
    <name evidence="7" type="ORF">B1812_09295</name>
</gene>
<dbReference type="GO" id="GO:0005737">
    <property type="term" value="C:cytoplasm"/>
    <property type="evidence" value="ECO:0007669"/>
    <property type="project" value="TreeGrafter"/>
</dbReference>
<evidence type="ECO:0000313" key="8">
    <source>
        <dbReference type="Proteomes" id="UP000193978"/>
    </source>
</evidence>
<evidence type="ECO:0000256" key="1">
    <source>
        <dbReference type="ARBA" id="ARBA00001933"/>
    </source>
</evidence>
<dbReference type="OrthoDB" id="9805807at2"/>
<dbReference type="PANTHER" id="PTHR43797">
    <property type="entry name" value="HOMOCYSTEINE/CYSTEINE SYNTHASE"/>
    <property type="match status" value="1"/>
</dbReference>
<dbReference type="AlphaFoldDB" id="A0A1W6MUJ1"/>
<evidence type="ECO:0000256" key="2">
    <source>
        <dbReference type="ARBA" id="ARBA00009077"/>
    </source>
</evidence>
<dbReference type="KEGG" id="mbry:B1812_09295"/>
<dbReference type="FunFam" id="3.40.640.10:FF:000035">
    <property type="entry name" value="O-succinylhomoserine sulfhydrylase"/>
    <property type="match status" value="1"/>
</dbReference>
<dbReference type="Gene3D" id="3.90.1150.10">
    <property type="entry name" value="Aspartate Aminotransferase, domain 1"/>
    <property type="match status" value="1"/>
</dbReference>
<dbReference type="Pfam" id="PF01053">
    <property type="entry name" value="Cys_Met_Meta_PP"/>
    <property type="match status" value="1"/>
</dbReference>
<comment type="cofactor">
    <cofactor evidence="1 6">
        <name>pyridoxal 5'-phosphate</name>
        <dbReference type="ChEBI" id="CHEBI:597326"/>
    </cofactor>
</comment>
<organism evidence="7 8">
    <name type="scientific">Methylocystis bryophila</name>
    <dbReference type="NCBI Taxonomy" id="655015"/>
    <lineage>
        <taxon>Bacteria</taxon>
        <taxon>Pseudomonadati</taxon>
        <taxon>Pseudomonadota</taxon>
        <taxon>Alphaproteobacteria</taxon>
        <taxon>Hyphomicrobiales</taxon>
        <taxon>Methylocystaceae</taxon>
        <taxon>Methylocystis</taxon>
    </lineage>
</organism>
<dbReference type="PIRSF" id="PIRSF001434">
    <property type="entry name" value="CGS"/>
    <property type="match status" value="1"/>
</dbReference>
<dbReference type="GO" id="GO:0006535">
    <property type="term" value="P:cysteine biosynthetic process from serine"/>
    <property type="evidence" value="ECO:0007669"/>
    <property type="project" value="TreeGrafter"/>
</dbReference>
<dbReference type="InterPro" id="IPR015421">
    <property type="entry name" value="PyrdxlP-dep_Trfase_major"/>
</dbReference>
<dbReference type="NCBIfam" id="TIGR01326">
    <property type="entry name" value="OAH_OAS_sulfhy"/>
    <property type="match status" value="1"/>
</dbReference>
<dbReference type="Gene3D" id="3.40.640.10">
    <property type="entry name" value="Type I PLP-dependent aspartate aminotransferase-like (Major domain)"/>
    <property type="match status" value="1"/>
</dbReference>
<keyword evidence="4 5" id="KW-0663">Pyridoxal phosphate</keyword>
<dbReference type="InterPro" id="IPR000277">
    <property type="entry name" value="Cys/Met-Metab_PyrdxlP-dep_enz"/>
</dbReference>
<dbReference type="InterPro" id="IPR006235">
    <property type="entry name" value="OAc-hSer/O-AcSer_sulfhydrylase"/>
</dbReference>
<dbReference type="GO" id="GO:0071269">
    <property type="term" value="P:L-homocysteine biosynthetic process"/>
    <property type="evidence" value="ECO:0007669"/>
    <property type="project" value="TreeGrafter"/>
</dbReference>
<dbReference type="InterPro" id="IPR015422">
    <property type="entry name" value="PyrdxlP-dep_Trfase_small"/>
</dbReference>
<dbReference type="GO" id="GO:0019346">
    <property type="term" value="P:transsulfuration"/>
    <property type="evidence" value="ECO:0007669"/>
    <property type="project" value="InterPro"/>
</dbReference>
<reference evidence="7 8" key="1">
    <citation type="submission" date="2017-02" db="EMBL/GenBank/DDBJ databases">
        <authorList>
            <person name="Peterson S.W."/>
        </authorList>
    </citation>
    <scope>NUCLEOTIDE SEQUENCE [LARGE SCALE GENOMIC DNA]</scope>
    <source>
        <strain evidence="7 8">S285</strain>
    </source>
</reference>
<evidence type="ECO:0000256" key="4">
    <source>
        <dbReference type="ARBA" id="ARBA00022898"/>
    </source>
</evidence>
<evidence type="ECO:0000256" key="6">
    <source>
        <dbReference type="RuleBase" id="RU362118"/>
    </source>
</evidence>
<keyword evidence="8" id="KW-1185">Reference proteome</keyword>
<dbReference type="CDD" id="cd00614">
    <property type="entry name" value="CGS_like"/>
    <property type="match status" value="1"/>
</dbReference>
<protein>
    <submittedName>
        <fullName evidence="7">O-acetylhomoserine aminocarboxypropyltransferase</fullName>
    </submittedName>
</protein>
<dbReference type="Proteomes" id="UP000193978">
    <property type="component" value="Chromosome"/>
</dbReference>
<accession>A0A1W6MUJ1</accession>
<dbReference type="GO" id="GO:0003961">
    <property type="term" value="F:O-acetylhomoserine aminocarboxypropyltransferase activity"/>
    <property type="evidence" value="ECO:0007669"/>
    <property type="project" value="TreeGrafter"/>
</dbReference>
<dbReference type="InterPro" id="IPR054542">
    <property type="entry name" value="Cys_met_metab_PP"/>
</dbReference>